<dbReference type="PROSITE" id="PS01359">
    <property type="entry name" value="ZF_PHD_1"/>
    <property type="match status" value="1"/>
</dbReference>
<feature type="region of interest" description="Disordered" evidence="7">
    <location>
        <begin position="131"/>
        <end position="158"/>
    </location>
</feature>
<keyword evidence="5" id="KW-0539">Nucleus</keyword>
<feature type="domain" description="PHD-type" evidence="8">
    <location>
        <begin position="70"/>
        <end position="126"/>
    </location>
</feature>
<dbReference type="Gene3D" id="3.30.40.10">
    <property type="entry name" value="Zinc/RING finger domain, C3HC4 (zinc finger)"/>
    <property type="match status" value="1"/>
</dbReference>
<protein>
    <recommendedName>
        <fullName evidence="8">PHD-type domain-containing protein</fullName>
    </recommendedName>
</protein>
<feature type="region of interest" description="Disordered" evidence="7">
    <location>
        <begin position="209"/>
        <end position="316"/>
    </location>
</feature>
<evidence type="ECO:0000256" key="7">
    <source>
        <dbReference type="SAM" id="MobiDB-lite"/>
    </source>
</evidence>
<reference evidence="9" key="2">
    <citation type="journal article" date="2023" name="IMA Fungus">
        <title>Comparative genomic study of the Penicillium genus elucidates a diverse pangenome and 15 lateral gene transfer events.</title>
        <authorList>
            <person name="Petersen C."/>
            <person name="Sorensen T."/>
            <person name="Nielsen M.R."/>
            <person name="Sondergaard T.E."/>
            <person name="Sorensen J.L."/>
            <person name="Fitzpatrick D.A."/>
            <person name="Frisvad J.C."/>
            <person name="Nielsen K.L."/>
        </authorList>
    </citation>
    <scope>NUCLEOTIDE SEQUENCE</scope>
    <source>
        <strain evidence="9">IBT 30069</strain>
    </source>
</reference>
<feature type="compositionally biased region" description="Basic residues" evidence="7">
    <location>
        <begin position="135"/>
        <end position="148"/>
    </location>
</feature>
<name>A0A9W9EKX6_9EURO</name>
<dbReference type="GO" id="GO:0005634">
    <property type="term" value="C:nucleus"/>
    <property type="evidence" value="ECO:0007669"/>
    <property type="project" value="UniProtKB-SubCell"/>
</dbReference>
<dbReference type="InterPro" id="IPR011011">
    <property type="entry name" value="Znf_FYVE_PHD"/>
</dbReference>
<evidence type="ECO:0000313" key="9">
    <source>
        <dbReference type="EMBL" id="KAJ5083708.1"/>
    </source>
</evidence>
<keyword evidence="3 6" id="KW-0863">Zinc-finger</keyword>
<dbReference type="SMART" id="SM00249">
    <property type="entry name" value="PHD"/>
    <property type="match status" value="1"/>
</dbReference>
<evidence type="ECO:0000256" key="4">
    <source>
        <dbReference type="ARBA" id="ARBA00022833"/>
    </source>
</evidence>
<keyword evidence="2" id="KW-0479">Metal-binding</keyword>
<dbReference type="Pfam" id="PF00628">
    <property type="entry name" value="PHD"/>
    <property type="match status" value="1"/>
</dbReference>
<dbReference type="SUPFAM" id="SSF57903">
    <property type="entry name" value="FYVE/PHD zinc finger"/>
    <property type="match status" value="1"/>
</dbReference>
<dbReference type="GO" id="GO:0045814">
    <property type="term" value="P:negative regulation of gene expression, epigenetic"/>
    <property type="evidence" value="ECO:0007669"/>
    <property type="project" value="TreeGrafter"/>
</dbReference>
<dbReference type="GO" id="GO:0003677">
    <property type="term" value="F:DNA binding"/>
    <property type="evidence" value="ECO:0007669"/>
    <property type="project" value="TreeGrafter"/>
</dbReference>
<sequence>MDTPKRVTYANEDSFAKRASKRELSSQEMPMSASESRTSRAGRIIKAPTAYAPALSETPTGKRSFRKKDSIVCVHCQRGHSPSTNMIVFCDGCNATWHQNCHDPVIDNQVVLEQDAEWHCRSCKPVRRSTPVRSTKVKKPKGVIHPRLKNNSQPEVPGERFTEAKRRAYLSQLSHAELVELTMKVSTQYPEVAMFPTNMAKLPASAFISSTQPKQPAPNYISNKRSRAMSGAQEYTEPRNPPKRARTTSAPVKPVNAKDLTGKKKRKSDSSVVNEKMLEKSSPHKTSRLNSAPASSLLPTFKPPSSEPLDGPGSPELQARLASWQTKANYARQFDVPFERSAKTLPVDSETETPSVTDRESSPEGSEPRDISQSPQDPEAETDSSSDAFEPPADHRIYPRPGNGFNTSTHPADLDILQEQADYPTFSHSVHGSFKKPIPTKTSPPPRRWSLRK</sequence>
<dbReference type="PANTHER" id="PTHR12628">
    <property type="entry name" value="POLYCOMB-LIKE TRANSCRIPTION FACTOR"/>
    <property type="match status" value="1"/>
</dbReference>
<evidence type="ECO:0000313" key="10">
    <source>
        <dbReference type="Proteomes" id="UP001149165"/>
    </source>
</evidence>
<evidence type="ECO:0000256" key="2">
    <source>
        <dbReference type="ARBA" id="ARBA00022723"/>
    </source>
</evidence>
<dbReference type="AlphaFoldDB" id="A0A9W9EKX6"/>
<feature type="compositionally biased region" description="Basic and acidic residues" evidence="7">
    <location>
        <begin position="357"/>
        <end position="370"/>
    </location>
</feature>
<keyword evidence="4" id="KW-0862">Zinc</keyword>
<dbReference type="OrthoDB" id="5863171at2759"/>
<comment type="subcellular location">
    <subcellularLocation>
        <location evidence="1">Nucleus</location>
    </subcellularLocation>
</comment>
<dbReference type="CDD" id="cd15502">
    <property type="entry name" value="PHD_Phf1p_Phf2p_like"/>
    <property type="match status" value="1"/>
</dbReference>
<gene>
    <name evidence="9" type="ORF">N7456_013135</name>
</gene>
<comment type="caution">
    <text evidence="9">The sequence shown here is derived from an EMBL/GenBank/DDBJ whole genome shotgun (WGS) entry which is preliminary data.</text>
</comment>
<dbReference type="GO" id="GO:0003682">
    <property type="term" value="F:chromatin binding"/>
    <property type="evidence" value="ECO:0007669"/>
    <property type="project" value="TreeGrafter"/>
</dbReference>
<dbReference type="Proteomes" id="UP001149165">
    <property type="component" value="Unassembled WGS sequence"/>
</dbReference>
<evidence type="ECO:0000256" key="3">
    <source>
        <dbReference type="ARBA" id="ARBA00022771"/>
    </source>
</evidence>
<accession>A0A9W9EKX6</accession>
<dbReference type="EMBL" id="JAPQKH010000008">
    <property type="protein sequence ID" value="KAJ5083708.1"/>
    <property type="molecule type" value="Genomic_DNA"/>
</dbReference>
<evidence type="ECO:0000256" key="5">
    <source>
        <dbReference type="ARBA" id="ARBA00023242"/>
    </source>
</evidence>
<evidence type="ECO:0000256" key="1">
    <source>
        <dbReference type="ARBA" id="ARBA00004123"/>
    </source>
</evidence>
<dbReference type="InterPro" id="IPR019787">
    <property type="entry name" value="Znf_PHD-finger"/>
</dbReference>
<dbReference type="GO" id="GO:0008270">
    <property type="term" value="F:zinc ion binding"/>
    <property type="evidence" value="ECO:0007669"/>
    <property type="project" value="UniProtKB-KW"/>
</dbReference>
<feature type="compositionally biased region" description="Polar residues" evidence="7">
    <location>
        <begin position="26"/>
        <end position="36"/>
    </location>
</feature>
<feature type="region of interest" description="Disordered" evidence="7">
    <location>
        <begin position="1"/>
        <end position="41"/>
    </location>
</feature>
<dbReference type="InterPro" id="IPR001965">
    <property type="entry name" value="Znf_PHD"/>
</dbReference>
<dbReference type="PANTHER" id="PTHR12628:SF10">
    <property type="entry name" value="HOMEOBOX DOMAIN-CONTAINING PROTEIN"/>
    <property type="match status" value="1"/>
</dbReference>
<evidence type="ECO:0000256" key="6">
    <source>
        <dbReference type="PROSITE-ProRule" id="PRU00146"/>
    </source>
</evidence>
<proteinExistence type="predicted"/>
<organism evidence="9 10">
    <name type="scientific">Penicillium angulare</name>
    <dbReference type="NCBI Taxonomy" id="116970"/>
    <lineage>
        <taxon>Eukaryota</taxon>
        <taxon>Fungi</taxon>
        <taxon>Dikarya</taxon>
        <taxon>Ascomycota</taxon>
        <taxon>Pezizomycotina</taxon>
        <taxon>Eurotiomycetes</taxon>
        <taxon>Eurotiomycetidae</taxon>
        <taxon>Eurotiales</taxon>
        <taxon>Aspergillaceae</taxon>
        <taxon>Penicillium</taxon>
    </lineage>
</organism>
<feature type="region of interest" description="Disordered" evidence="7">
    <location>
        <begin position="341"/>
        <end position="453"/>
    </location>
</feature>
<keyword evidence="10" id="KW-1185">Reference proteome</keyword>
<reference evidence="9" key="1">
    <citation type="submission" date="2022-11" db="EMBL/GenBank/DDBJ databases">
        <authorList>
            <person name="Petersen C."/>
        </authorList>
    </citation>
    <scope>NUCLEOTIDE SEQUENCE</scope>
    <source>
        <strain evidence="9">IBT 30069</strain>
    </source>
</reference>
<evidence type="ECO:0000259" key="8">
    <source>
        <dbReference type="PROSITE" id="PS50016"/>
    </source>
</evidence>
<dbReference type="InterPro" id="IPR013083">
    <property type="entry name" value="Znf_RING/FYVE/PHD"/>
</dbReference>
<feature type="compositionally biased region" description="Polar residues" evidence="7">
    <location>
        <begin position="288"/>
        <end position="298"/>
    </location>
</feature>
<dbReference type="PROSITE" id="PS50016">
    <property type="entry name" value="ZF_PHD_2"/>
    <property type="match status" value="1"/>
</dbReference>
<dbReference type="InterPro" id="IPR019786">
    <property type="entry name" value="Zinc_finger_PHD-type_CS"/>
</dbReference>